<evidence type="ECO:0000259" key="1">
    <source>
        <dbReference type="Pfam" id="PF01262"/>
    </source>
</evidence>
<comment type="caution">
    <text evidence="2">The sequence shown here is derived from an EMBL/GenBank/DDBJ whole genome shotgun (WGS) entry which is preliminary data.</text>
</comment>
<dbReference type="AlphaFoldDB" id="X1R8I6"/>
<organism evidence="2">
    <name type="scientific">marine sediment metagenome</name>
    <dbReference type="NCBI Taxonomy" id="412755"/>
    <lineage>
        <taxon>unclassified sequences</taxon>
        <taxon>metagenomes</taxon>
        <taxon>ecological metagenomes</taxon>
    </lineage>
</organism>
<feature type="non-terminal residue" evidence="2">
    <location>
        <position position="1"/>
    </location>
</feature>
<accession>X1R8I6</accession>
<proteinExistence type="predicted"/>
<dbReference type="InterPro" id="IPR007698">
    <property type="entry name" value="AlaDH/PNT_NAD(H)-bd"/>
</dbReference>
<name>X1R8I6_9ZZZZ</name>
<dbReference type="EMBL" id="BARV01044796">
    <property type="protein sequence ID" value="GAI63346.1"/>
    <property type="molecule type" value="Genomic_DNA"/>
</dbReference>
<dbReference type="Gene3D" id="3.40.50.720">
    <property type="entry name" value="NAD(P)-binding Rossmann-like Domain"/>
    <property type="match status" value="1"/>
</dbReference>
<dbReference type="Pfam" id="PF01262">
    <property type="entry name" value="AlaDh_PNT_C"/>
    <property type="match status" value="1"/>
</dbReference>
<reference evidence="2" key="1">
    <citation type="journal article" date="2014" name="Front. Microbiol.">
        <title>High frequency of phylogenetically diverse reductive dehalogenase-homologous genes in deep subseafloor sedimentary metagenomes.</title>
        <authorList>
            <person name="Kawai M."/>
            <person name="Futagami T."/>
            <person name="Toyoda A."/>
            <person name="Takaki Y."/>
            <person name="Nishi S."/>
            <person name="Hori S."/>
            <person name="Arai W."/>
            <person name="Tsubouchi T."/>
            <person name="Morono Y."/>
            <person name="Uchiyama I."/>
            <person name="Ito T."/>
            <person name="Fujiyama A."/>
            <person name="Inagaki F."/>
            <person name="Takami H."/>
        </authorList>
    </citation>
    <scope>NUCLEOTIDE SEQUENCE</scope>
    <source>
        <strain evidence="2">Expedition CK06-06</strain>
    </source>
</reference>
<sequence>YKNIPGRMPAYASMLYSKNICNFLLNLYKGDSGKIDLKDEINKEALITHQGKIVHQGTLKTMEAKAK</sequence>
<evidence type="ECO:0000313" key="2">
    <source>
        <dbReference type="EMBL" id="GAI63346.1"/>
    </source>
</evidence>
<gene>
    <name evidence="2" type="ORF">S06H3_66050</name>
</gene>
<protein>
    <recommendedName>
        <fullName evidence="1">Alanine dehydrogenase/pyridine nucleotide transhydrogenase NAD(H)-binding domain-containing protein</fullName>
    </recommendedName>
</protein>
<feature type="domain" description="Alanine dehydrogenase/pyridine nucleotide transhydrogenase NAD(H)-binding" evidence="1">
    <location>
        <begin position="2"/>
        <end position="56"/>
    </location>
</feature>